<evidence type="ECO:0000313" key="1">
    <source>
        <dbReference type="Proteomes" id="UP000887540"/>
    </source>
</evidence>
<dbReference type="Proteomes" id="UP000887540">
    <property type="component" value="Unplaced"/>
</dbReference>
<keyword evidence="1" id="KW-1185">Reference proteome</keyword>
<evidence type="ECO:0000313" key="2">
    <source>
        <dbReference type="WBParaSite" id="ACRNAN_scaffold1191.g29975.t1"/>
    </source>
</evidence>
<protein>
    <submittedName>
        <fullName evidence="2">CCHC-type domain-containing protein</fullName>
    </submittedName>
</protein>
<accession>A0A914CME1</accession>
<dbReference type="AlphaFoldDB" id="A0A914CME1"/>
<sequence>MSRDCTERGSGSRGGGDRNCYRCGKPGYIVEDVAFQSWIRKSDNVFKFNDWPTLYAARDHMLINMRWCFYHPDSALAQLNAISNQPTIQQQPLLRYRKIRQIDNYALRIF</sequence>
<name>A0A914CME1_9BILA</name>
<proteinExistence type="predicted"/>
<reference evidence="2" key="1">
    <citation type="submission" date="2022-11" db="UniProtKB">
        <authorList>
            <consortium name="WormBaseParasite"/>
        </authorList>
    </citation>
    <scope>IDENTIFICATION</scope>
</reference>
<organism evidence="1 2">
    <name type="scientific">Acrobeloides nanus</name>
    <dbReference type="NCBI Taxonomy" id="290746"/>
    <lineage>
        <taxon>Eukaryota</taxon>
        <taxon>Metazoa</taxon>
        <taxon>Ecdysozoa</taxon>
        <taxon>Nematoda</taxon>
        <taxon>Chromadorea</taxon>
        <taxon>Rhabditida</taxon>
        <taxon>Tylenchina</taxon>
        <taxon>Cephalobomorpha</taxon>
        <taxon>Cephaloboidea</taxon>
        <taxon>Cephalobidae</taxon>
        <taxon>Acrobeloides</taxon>
    </lineage>
</organism>
<dbReference type="WBParaSite" id="ACRNAN_scaffold1191.g29975.t1">
    <property type="protein sequence ID" value="ACRNAN_scaffold1191.g29975.t1"/>
    <property type="gene ID" value="ACRNAN_scaffold1191.g29975"/>
</dbReference>